<keyword evidence="3" id="KW-1185">Reference proteome</keyword>
<dbReference type="EMBL" id="CP060131">
    <property type="protein sequence ID" value="QNG54763.1"/>
    <property type="molecule type" value="Genomic_DNA"/>
</dbReference>
<proteinExistence type="predicted"/>
<dbReference type="RefSeq" id="WP_185721564.1">
    <property type="nucleotide sequence ID" value="NZ_BAAAWI010000001.1"/>
</dbReference>
<feature type="compositionally biased region" description="Basic and acidic residues" evidence="1">
    <location>
        <begin position="162"/>
        <end position="173"/>
    </location>
</feature>
<dbReference type="AlphaFoldDB" id="A0A7G7MPQ2"/>
<sequence length="187" mass="20024">MDLDPLVARVRAAAPRCGGTRLVCVDGPSGSGKTTLAGRLAAELACPVLHLDDVYPGWDGLAAAVPLLHDGVVAPLVAGRTATYRRWDWTRNGFAGTVTIGRPEVLVVEGAGSGARVIAAHAVLLVWLEAPRAERFRRGIARDGETYRPHWERWAAQEEAHFSAEGTRDRADVVLDTGPAQRTTGRS</sequence>
<dbReference type="Proteomes" id="UP000515728">
    <property type="component" value="Chromosome"/>
</dbReference>
<dbReference type="SUPFAM" id="SSF52540">
    <property type="entry name" value="P-loop containing nucleoside triphosphate hydrolases"/>
    <property type="match status" value="1"/>
</dbReference>
<accession>A0A7G7MPQ2</accession>
<dbReference type="InterPro" id="IPR027417">
    <property type="entry name" value="P-loop_NTPase"/>
</dbReference>
<reference evidence="2 3" key="1">
    <citation type="submission" date="2020-08" db="EMBL/GenBank/DDBJ databases">
        <authorList>
            <person name="Mo P."/>
        </authorList>
    </citation>
    <scope>NUCLEOTIDE SEQUENCE [LARGE SCALE GENOMIC DNA]</scope>
    <source>
        <strain evidence="2 3">CGMCC 4.1532</strain>
    </source>
</reference>
<evidence type="ECO:0000313" key="2">
    <source>
        <dbReference type="EMBL" id="QNG54763.1"/>
    </source>
</evidence>
<gene>
    <name evidence="2" type="ORF">H6H00_13295</name>
</gene>
<organism evidence="2 3">
    <name type="scientific">Pseudonocardia petroleophila</name>
    <dbReference type="NCBI Taxonomy" id="37331"/>
    <lineage>
        <taxon>Bacteria</taxon>
        <taxon>Bacillati</taxon>
        <taxon>Actinomycetota</taxon>
        <taxon>Actinomycetes</taxon>
        <taxon>Pseudonocardiales</taxon>
        <taxon>Pseudonocardiaceae</taxon>
        <taxon>Pseudonocardia</taxon>
    </lineage>
</organism>
<protein>
    <submittedName>
        <fullName evidence="2">AAA family ATPase</fullName>
    </submittedName>
</protein>
<dbReference type="Gene3D" id="3.40.50.300">
    <property type="entry name" value="P-loop containing nucleotide triphosphate hydrolases"/>
    <property type="match status" value="1"/>
</dbReference>
<evidence type="ECO:0000313" key="3">
    <source>
        <dbReference type="Proteomes" id="UP000515728"/>
    </source>
</evidence>
<dbReference type="KEGG" id="ppel:H6H00_13295"/>
<feature type="region of interest" description="Disordered" evidence="1">
    <location>
        <begin position="162"/>
        <end position="187"/>
    </location>
</feature>
<name>A0A7G7MPQ2_9PSEU</name>
<evidence type="ECO:0000256" key="1">
    <source>
        <dbReference type="SAM" id="MobiDB-lite"/>
    </source>
</evidence>